<dbReference type="Proteomes" id="UP000632125">
    <property type="component" value="Unassembled WGS sequence"/>
</dbReference>
<sequence length="313" mass="34951">MTGQPDMEKINRKLGTDDIVERLSDRISGSELNTLLLKVFQEKTRTSTPGDLLRRFGDNRFVQPAHADPRRLKRLELDLLDIASRHGAEALQLSPVAPLGCSSVVAPADQNKTISALRGTEVVSDASNVLALHACELIRTGQRSNKDEFIRLCATHRHVRSQYFGDAPGMLPHFHVFCMVTSGIDKGSYGFEIHAFREHVAVYRDIFRSLLESDIEISLSERGGYKDAAGLIERIARRGEEDEEPVAISVAEPNADNRYYDGLQFTIKVNNRGESFPIGDGGFVDWPQRLLGNRKERMLISAIGLDRLLSYMG</sequence>
<protein>
    <submittedName>
        <fullName evidence="1">Uncharacterized protein</fullName>
    </submittedName>
</protein>
<dbReference type="AlphaFoldDB" id="A0A927CGR3"/>
<reference evidence="1" key="1">
    <citation type="submission" date="2020-09" db="EMBL/GenBank/DDBJ databases">
        <title>A novel bacterium of genus Paenibacillus, isolated from South China Sea.</title>
        <authorList>
            <person name="Huang H."/>
            <person name="Mo K."/>
            <person name="Hu Y."/>
        </authorList>
    </citation>
    <scope>NUCLEOTIDE SEQUENCE</scope>
    <source>
        <strain evidence="1">IB182493</strain>
    </source>
</reference>
<dbReference type="EMBL" id="JACXIY010000005">
    <property type="protein sequence ID" value="MBD2867793.1"/>
    <property type="molecule type" value="Genomic_DNA"/>
</dbReference>
<evidence type="ECO:0000313" key="2">
    <source>
        <dbReference type="Proteomes" id="UP000632125"/>
    </source>
</evidence>
<accession>A0A927CGR3</accession>
<evidence type="ECO:0000313" key="1">
    <source>
        <dbReference type="EMBL" id="MBD2867793.1"/>
    </source>
</evidence>
<name>A0A927CGR3_9BACL</name>
<gene>
    <name evidence="1" type="ORF">IDH41_04325</name>
</gene>
<keyword evidence="2" id="KW-1185">Reference proteome</keyword>
<comment type="caution">
    <text evidence="1">The sequence shown here is derived from an EMBL/GenBank/DDBJ whole genome shotgun (WGS) entry which is preliminary data.</text>
</comment>
<proteinExistence type="predicted"/>
<organism evidence="1 2">
    <name type="scientific">Paenibacillus arenilitoris</name>
    <dbReference type="NCBI Taxonomy" id="2772299"/>
    <lineage>
        <taxon>Bacteria</taxon>
        <taxon>Bacillati</taxon>
        <taxon>Bacillota</taxon>
        <taxon>Bacilli</taxon>
        <taxon>Bacillales</taxon>
        <taxon>Paenibacillaceae</taxon>
        <taxon>Paenibacillus</taxon>
    </lineage>
</organism>
<dbReference type="RefSeq" id="WP_190858613.1">
    <property type="nucleotide sequence ID" value="NZ_JACXIY010000005.1"/>
</dbReference>